<dbReference type="PROSITE" id="PS00800">
    <property type="entry name" value="PECTINESTERASE_1"/>
    <property type="match status" value="1"/>
</dbReference>
<dbReference type="EC" id="3.1.1.11" evidence="4"/>
<keyword evidence="5" id="KW-0812">Transmembrane</keyword>
<name>A0AAV7E2E9_ARIFI</name>
<evidence type="ECO:0000256" key="4">
    <source>
        <dbReference type="RuleBase" id="RU000589"/>
    </source>
</evidence>
<dbReference type="Proteomes" id="UP000825729">
    <property type="component" value="Unassembled WGS sequence"/>
</dbReference>
<dbReference type="EMBL" id="JAINDJ010000007">
    <property type="protein sequence ID" value="KAG9442988.1"/>
    <property type="molecule type" value="Genomic_DNA"/>
</dbReference>
<dbReference type="InterPro" id="IPR012334">
    <property type="entry name" value="Pectin_lyas_fold"/>
</dbReference>
<dbReference type="InterPro" id="IPR011050">
    <property type="entry name" value="Pectin_lyase_fold/virulence"/>
</dbReference>
<dbReference type="GO" id="GO:0045490">
    <property type="term" value="P:pectin catabolic process"/>
    <property type="evidence" value="ECO:0007669"/>
    <property type="project" value="UniProtKB-UniRule"/>
</dbReference>
<evidence type="ECO:0000313" key="7">
    <source>
        <dbReference type="EMBL" id="KAG9442988.1"/>
    </source>
</evidence>
<reference evidence="7 8" key="1">
    <citation type="submission" date="2021-07" db="EMBL/GenBank/DDBJ databases">
        <title>The Aristolochia fimbriata genome: insights into angiosperm evolution, floral development and chemical biosynthesis.</title>
        <authorList>
            <person name="Jiao Y."/>
        </authorList>
    </citation>
    <scope>NUCLEOTIDE SEQUENCE [LARGE SCALE GENOMIC DNA]</scope>
    <source>
        <strain evidence="7">IBCAS-2021</strain>
        <tissue evidence="7">Leaf</tissue>
    </source>
</reference>
<comment type="function">
    <text evidence="4">Acts in the modification of cell walls via demethylesterification of cell wall pectin.</text>
</comment>
<keyword evidence="4" id="KW-0134">Cell wall</keyword>
<protein>
    <recommendedName>
        <fullName evidence="4">Pectinesterase</fullName>
        <ecNumber evidence="4">3.1.1.11</ecNumber>
    </recommendedName>
</protein>
<keyword evidence="4" id="KW-0964">Secreted</keyword>
<keyword evidence="4" id="KW-0961">Cell wall biogenesis/degradation</keyword>
<gene>
    <name evidence="7" type="ORF">H6P81_018842</name>
</gene>
<dbReference type="GO" id="GO:0042545">
    <property type="term" value="P:cell wall modification"/>
    <property type="evidence" value="ECO:0007669"/>
    <property type="project" value="UniProtKB-UniRule"/>
</dbReference>
<keyword evidence="5" id="KW-0472">Membrane</keyword>
<comment type="catalytic activity">
    <reaction evidence="4">
        <text>[(1-&gt;4)-alpha-D-galacturonosyl methyl ester](n) + n H2O = [(1-&gt;4)-alpha-D-galacturonosyl](n) + n methanol + n H(+)</text>
        <dbReference type="Rhea" id="RHEA:22380"/>
        <dbReference type="Rhea" id="RHEA-COMP:14570"/>
        <dbReference type="Rhea" id="RHEA-COMP:14573"/>
        <dbReference type="ChEBI" id="CHEBI:15377"/>
        <dbReference type="ChEBI" id="CHEBI:15378"/>
        <dbReference type="ChEBI" id="CHEBI:17790"/>
        <dbReference type="ChEBI" id="CHEBI:140522"/>
        <dbReference type="ChEBI" id="CHEBI:140523"/>
        <dbReference type="EC" id="3.1.1.11"/>
    </reaction>
</comment>
<feature type="transmembrane region" description="Helical" evidence="5">
    <location>
        <begin position="12"/>
        <end position="35"/>
    </location>
</feature>
<proteinExistence type="predicted"/>
<keyword evidence="8" id="KW-1185">Reference proteome</keyword>
<feature type="domain" description="Pectinesterase catalytic" evidence="6">
    <location>
        <begin position="48"/>
        <end position="283"/>
    </location>
</feature>
<dbReference type="GO" id="GO:0030599">
    <property type="term" value="F:pectinesterase activity"/>
    <property type="evidence" value="ECO:0007669"/>
    <property type="project" value="UniProtKB-UniRule"/>
</dbReference>
<dbReference type="SUPFAM" id="SSF51126">
    <property type="entry name" value="Pectin lyase-like"/>
    <property type="match status" value="1"/>
</dbReference>
<evidence type="ECO:0000313" key="8">
    <source>
        <dbReference type="Proteomes" id="UP000825729"/>
    </source>
</evidence>
<evidence type="ECO:0000256" key="1">
    <source>
        <dbReference type="ARBA" id="ARBA00005184"/>
    </source>
</evidence>
<evidence type="ECO:0000259" key="6">
    <source>
        <dbReference type="Pfam" id="PF01095"/>
    </source>
</evidence>
<evidence type="ECO:0000256" key="2">
    <source>
        <dbReference type="ARBA" id="ARBA00022801"/>
    </source>
</evidence>
<dbReference type="PANTHER" id="PTHR31707">
    <property type="entry name" value="PECTINESTERASE"/>
    <property type="match status" value="1"/>
</dbReference>
<organism evidence="7 8">
    <name type="scientific">Aristolochia fimbriata</name>
    <name type="common">White veined hardy Dutchman's pipe vine</name>
    <dbReference type="NCBI Taxonomy" id="158543"/>
    <lineage>
        <taxon>Eukaryota</taxon>
        <taxon>Viridiplantae</taxon>
        <taxon>Streptophyta</taxon>
        <taxon>Embryophyta</taxon>
        <taxon>Tracheophyta</taxon>
        <taxon>Spermatophyta</taxon>
        <taxon>Magnoliopsida</taxon>
        <taxon>Magnoliidae</taxon>
        <taxon>Piperales</taxon>
        <taxon>Aristolochiaceae</taxon>
        <taxon>Aristolochia</taxon>
    </lineage>
</organism>
<evidence type="ECO:0000256" key="3">
    <source>
        <dbReference type="ARBA" id="ARBA00023085"/>
    </source>
</evidence>
<sequence length="335" mass="36304">MPLTTNETVNRVYNILTWIIQVTGIVLLILGLTVLKPKCPTPEIHPSLVVAQDGSGNFTTVSAAVAAAPSHSRKYFGIFIKPGVYQEEVSVPMEKTRLVFIGGGMGVTVISSNRITPNEWEVSATVVVNGDGFMAIGITFENSGDPTKGGYTVAVANQADKTAFQRCSFKGYNGVLRAGNGFQYYGKSHIYGAEDVIWGRAAAVFQKCAVYVEKPLQVLQASQQQPGALTFQQRSSPYVPGGFVFHGCSVVAAPGRSDIQQPGSVSIFLGRPGGAFSTLVFMGWGHQSLGRMVLRSYSPTDDVVLERVQQWRTRSGSWEEDHPCRGCSVYRAFPH</sequence>
<keyword evidence="5" id="KW-1133">Transmembrane helix</keyword>
<dbReference type="Gene3D" id="2.160.20.10">
    <property type="entry name" value="Single-stranded right-handed beta-helix, Pectin lyase-like"/>
    <property type="match status" value="1"/>
</dbReference>
<comment type="caution">
    <text evidence="7">The sequence shown here is derived from an EMBL/GenBank/DDBJ whole genome shotgun (WGS) entry which is preliminary data.</text>
</comment>
<dbReference type="InterPro" id="IPR018040">
    <property type="entry name" value="Pectinesterase_Tyr_AS"/>
</dbReference>
<dbReference type="InterPro" id="IPR000070">
    <property type="entry name" value="Pectinesterase_cat"/>
</dbReference>
<keyword evidence="3 4" id="KW-0063">Aspartyl esterase</keyword>
<dbReference type="AlphaFoldDB" id="A0AAV7E2E9"/>
<dbReference type="Pfam" id="PF01095">
    <property type="entry name" value="Pectinesterase"/>
    <property type="match status" value="1"/>
</dbReference>
<comment type="pathway">
    <text evidence="1 4">Glycan metabolism; pectin degradation; 2-dehydro-3-deoxy-D-gluconate from pectin: step 1/5.</text>
</comment>
<evidence type="ECO:0000256" key="5">
    <source>
        <dbReference type="SAM" id="Phobius"/>
    </source>
</evidence>
<comment type="subcellular location">
    <subcellularLocation>
        <location evidence="4">Secreted</location>
        <location evidence="4">Cell wall</location>
    </subcellularLocation>
</comment>
<accession>A0AAV7E2E9</accession>
<keyword evidence="2 4" id="KW-0378">Hydrolase</keyword>